<feature type="domain" description="Mechanosensitive ion channel MscS" evidence="10">
    <location>
        <begin position="1115"/>
        <end position="1180"/>
    </location>
</feature>
<dbReference type="KEGG" id="acaf:CA12_03590"/>
<keyword evidence="3" id="KW-1003">Cell membrane</keyword>
<evidence type="ECO:0000259" key="10">
    <source>
        <dbReference type="Pfam" id="PF00924"/>
    </source>
</evidence>
<evidence type="ECO:0000256" key="1">
    <source>
        <dbReference type="ARBA" id="ARBA00004651"/>
    </source>
</evidence>
<evidence type="ECO:0000256" key="4">
    <source>
        <dbReference type="ARBA" id="ARBA00022692"/>
    </source>
</evidence>
<dbReference type="SUPFAM" id="SSF82689">
    <property type="entry name" value="Mechanosensitive channel protein MscS (YggB), C-terminal domain"/>
    <property type="match status" value="1"/>
</dbReference>
<dbReference type="GO" id="GO:0005886">
    <property type="term" value="C:plasma membrane"/>
    <property type="evidence" value="ECO:0007669"/>
    <property type="project" value="UniProtKB-SubCell"/>
</dbReference>
<reference evidence="13 14" key="1">
    <citation type="submission" date="2019-02" db="EMBL/GenBank/DDBJ databases">
        <title>Deep-cultivation of Planctomycetes and their phenomic and genomic characterization uncovers novel biology.</title>
        <authorList>
            <person name="Wiegand S."/>
            <person name="Jogler M."/>
            <person name="Boedeker C."/>
            <person name="Pinto D."/>
            <person name="Vollmers J."/>
            <person name="Rivas-Marin E."/>
            <person name="Kohn T."/>
            <person name="Peeters S.H."/>
            <person name="Heuer A."/>
            <person name="Rast P."/>
            <person name="Oberbeckmann S."/>
            <person name="Bunk B."/>
            <person name="Jeske O."/>
            <person name="Meyerdierks A."/>
            <person name="Storesund J.E."/>
            <person name="Kallscheuer N."/>
            <person name="Luecker S."/>
            <person name="Lage O.M."/>
            <person name="Pohl T."/>
            <person name="Merkel B.J."/>
            <person name="Hornburger P."/>
            <person name="Mueller R.-W."/>
            <person name="Bruemmer F."/>
            <person name="Labrenz M."/>
            <person name="Spormann A.M."/>
            <person name="Op den Camp H."/>
            <person name="Overmann J."/>
            <person name="Amann R."/>
            <person name="Jetten M.S.M."/>
            <person name="Mascher T."/>
            <person name="Medema M.H."/>
            <person name="Devos D.P."/>
            <person name="Kaster A.-K."/>
            <person name="Ovreas L."/>
            <person name="Rohde M."/>
            <person name="Galperin M.Y."/>
            <person name="Jogler C."/>
        </authorList>
    </citation>
    <scope>NUCLEOTIDE SEQUENCE [LARGE SCALE GENOMIC DNA]</scope>
    <source>
        <strain evidence="13 14">CA12</strain>
    </source>
</reference>
<dbReference type="PANTHER" id="PTHR30347:SF1">
    <property type="entry name" value="MECHANOSENSITIVE CHANNEL MSCK"/>
    <property type="match status" value="1"/>
</dbReference>
<dbReference type="Gene3D" id="1.10.287.1260">
    <property type="match status" value="1"/>
</dbReference>
<dbReference type="Proteomes" id="UP000318741">
    <property type="component" value="Chromosome"/>
</dbReference>
<accession>A0A517P4H7</accession>
<feature type="transmembrane region" description="Helical" evidence="9">
    <location>
        <begin position="840"/>
        <end position="864"/>
    </location>
</feature>
<dbReference type="Pfam" id="PF21082">
    <property type="entry name" value="MS_channel_3rd"/>
    <property type="match status" value="1"/>
</dbReference>
<evidence type="ECO:0000256" key="7">
    <source>
        <dbReference type="SAM" id="Coils"/>
    </source>
</evidence>
<dbReference type="SUPFAM" id="SSF82861">
    <property type="entry name" value="Mechanosensitive channel protein MscS (YggB), transmembrane region"/>
    <property type="match status" value="1"/>
</dbReference>
<feature type="transmembrane region" description="Helical" evidence="9">
    <location>
        <begin position="718"/>
        <end position="739"/>
    </location>
</feature>
<feature type="transmembrane region" description="Helical" evidence="9">
    <location>
        <begin position="1099"/>
        <end position="1127"/>
    </location>
</feature>
<comment type="subcellular location">
    <subcellularLocation>
        <location evidence="1">Cell membrane</location>
        <topology evidence="1">Multi-pass membrane protein</topology>
    </subcellularLocation>
</comment>
<feature type="transmembrane region" description="Helical" evidence="9">
    <location>
        <begin position="675"/>
        <end position="698"/>
    </location>
</feature>
<feature type="domain" description="Mechanosensitive ion channel inner membrane" evidence="11">
    <location>
        <begin position="637"/>
        <end position="989"/>
    </location>
</feature>
<feature type="compositionally biased region" description="Low complexity" evidence="8">
    <location>
        <begin position="112"/>
        <end position="137"/>
    </location>
</feature>
<dbReference type="Pfam" id="PF00924">
    <property type="entry name" value="MS_channel_2nd"/>
    <property type="match status" value="1"/>
</dbReference>
<feature type="compositionally biased region" description="Low complexity" evidence="8">
    <location>
        <begin position="1307"/>
        <end position="1317"/>
    </location>
</feature>
<evidence type="ECO:0000256" key="8">
    <source>
        <dbReference type="SAM" id="MobiDB-lite"/>
    </source>
</evidence>
<keyword evidence="6 9" id="KW-0472">Membrane</keyword>
<feature type="region of interest" description="Disordered" evidence="8">
    <location>
        <begin position="1291"/>
        <end position="1330"/>
    </location>
</feature>
<feature type="transmembrane region" description="Helical" evidence="9">
    <location>
        <begin position="802"/>
        <end position="819"/>
    </location>
</feature>
<evidence type="ECO:0000259" key="11">
    <source>
        <dbReference type="Pfam" id="PF12794"/>
    </source>
</evidence>
<feature type="region of interest" description="Disordered" evidence="8">
    <location>
        <begin position="916"/>
        <end position="947"/>
    </location>
</feature>
<comment type="similarity">
    <text evidence="2">Belongs to the MscS (TC 1.A.23) family.</text>
</comment>
<feature type="compositionally biased region" description="Low complexity" evidence="8">
    <location>
        <begin position="56"/>
        <end position="75"/>
    </location>
</feature>
<feature type="region of interest" description="Disordered" evidence="8">
    <location>
        <begin position="40"/>
        <end position="170"/>
    </location>
</feature>
<dbReference type="InterPro" id="IPR052702">
    <property type="entry name" value="MscS-like_channel"/>
</dbReference>
<dbReference type="GO" id="GO:0008381">
    <property type="term" value="F:mechanosensitive monoatomic ion channel activity"/>
    <property type="evidence" value="ECO:0007669"/>
    <property type="project" value="UniProtKB-ARBA"/>
</dbReference>
<dbReference type="InterPro" id="IPR010920">
    <property type="entry name" value="LSM_dom_sf"/>
</dbReference>
<evidence type="ECO:0000256" key="3">
    <source>
        <dbReference type="ARBA" id="ARBA00022475"/>
    </source>
</evidence>
<feature type="transmembrane region" description="Helical" evidence="9">
    <location>
        <begin position="1069"/>
        <end position="1087"/>
    </location>
</feature>
<dbReference type="InterPro" id="IPR049278">
    <property type="entry name" value="MS_channel_C"/>
</dbReference>
<evidence type="ECO:0000313" key="13">
    <source>
        <dbReference type="EMBL" id="QDT14287.1"/>
    </source>
</evidence>
<evidence type="ECO:0000313" key="14">
    <source>
        <dbReference type="Proteomes" id="UP000318741"/>
    </source>
</evidence>
<evidence type="ECO:0000256" key="2">
    <source>
        <dbReference type="ARBA" id="ARBA00008017"/>
    </source>
</evidence>
<protein>
    <submittedName>
        <fullName evidence="13">Mechanosensitive channel MscK</fullName>
    </submittedName>
</protein>
<keyword evidence="14" id="KW-1185">Reference proteome</keyword>
<evidence type="ECO:0000259" key="12">
    <source>
        <dbReference type="Pfam" id="PF21082"/>
    </source>
</evidence>
<feature type="coiled-coil region" evidence="7">
    <location>
        <begin position="269"/>
        <end position="329"/>
    </location>
</feature>
<gene>
    <name evidence="13" type="primary">mscK</name>
    <name evidence="13" type="ORF">CA12_03590</name>
</gene>
<dbReference type="InterPro" id="IPR023408">
    <property type="entry name" value="MscS_beta-dom_sf"/>
</dbReference>
<dbReference type="Gene3D" id="2.30.30.60">
    <property type="match status" value="1"/>
</dbReference>
<dbReference type="Gene3D" id="3.30.70.100">
    <property type="match status" value="1"/>
</dbReference>
<evidence type="ECO:0000256" key="6">
    <source>
        <dbReference type="ARBA" id="ARBA00023136"/>
    </source>
</evidence>
<proteinExistence type="inferred from homology"/>
<dbReference type="Pfam" id="PF12794">
    <property type="entry name" value="MscS_TM"/>
    <property type="match status" value="1"/>
</dbReference>
<organism evidence="13 14">
    <name type="scientific">Alienimonas californiensis</name>
    <dbReference type="NCBI Taxonomy" id="2527989"/>
    <lineage>
        <taxon>Bacteria</taxon>
        <taxon>Pseudomonadati</taxon>
        <taxon>Planctomycetota</taxon>
        <taxon>Planctomycetia</taxon>
        <taxon>Planctomycetales</taxon>
        <taxon>Planctomycetaceae</taxon>
        <taxon>Alienimonas</taxon>
    </lineage>
</organism>
<feature type="domain" description="Mechanosensitive ion channel MscS C-terminal" evidence="12">
    <location>
        <begin position="1188"/>
        <end position="1271"/>
    </location>
</feature>
<dbReference type="SUPFAM" id="SSF50182">
    <property type="entry name" value="Sm-like ribonucleoproteins"/>
    <property type="match status" value="1"/>
</dbReference>
<dbReference type="InterPro" id="IPR006685">
    <property type="entry name" value="MscS_channel_2nd"/>
</dbReference>
<feature type="transmembrane region" description="Helical" evidence="9">
    <location>
        <begin position="1031"/>
        <end position="1057"/>
    </location>
</feature>
<evidence type="ECO:0000256" key="9">
    <source>
        <dbReference type="SAM" id="Phobius"/>
    </source>
</evidence>
<feature type="transmembrane region" description="Helical" evidence="9">
    <location>
        <begin position="876"/>
        <end position="896"/>
    </location>
</feature>
<keyword evidence="7" id="KW-0175">Coiled coil</keyword>
<feature type="transmembrane region" description="Helical" evidence="9">
    <location>
        <begin position="626"/>
        <end position="649"/>
    </location>
</feature>
<keyword evidence="5 9" id="KW-1133">Transmembrane helix</keyword>
<dbReference type="EMBL" id="CP036265">
    <property type="protein sequence ID" value="QDT14287.1"/>
    <property type="molecule type" value="Genomic_DNA"/>
</dbReference>
<dbReference type="InterPro" id="IPR011066">
    <property type="entry name" value="MscS_channel_C_sf"/>
</dbReference>
<dbReference type="InterPro" id="IPR025692">
    <property type="entry name" value="MscS_IM_dom1"/>
</dbReference>
<dbReference type="PANTHER" id="PTHR30347">
    <property type="entry name" value="POTASSIUM CHANNEL RELATED"/>
    <property type="match status" value="1"/>
</dbReference>
<evidence type="ECO:0000256" key="5">
    <source>
        <dbReference type="ARBA" id="ARBA00022989"/>
    </source>
</evidence>
<feature type="region of interest" description="Disordered" evidence="8">
    <location>
        <begin position="203"/>
        <end position="236"/>
    </location>
</feature>
<sequence length="1330" mass="139780">MRGSGLRGRRDGSTGGAYAALLAALLLVGWATPAFARQAEAPPDAGAKGEPAAGTGEPVPVVVGESSDQTTAQPAPAAPPETPERAGPHPLAAEPMNPAEGQEPPPPPPAEATPSPAESIEPPKASTETPTPAAAESGPMLPTAEQIAAKLAQVKSAGETDPPADKLTPEQRAAVLADLAAAAEARKLLDVVAANRTAAEAAAESVEEDAKRLQAELDALPPAPSPDSIRESYAETSDAAVVLDRSKAENDRARLTDEREKLAAPVPAERREADQAAALRERLKRATEAAAAAEALDPDTPTDVAIARIAKARLEKAAAAESLAAHNAESVRAAAASAIGLPTLRRNLLDRKIAAAAARSDAADVELNRRAAEKARELVAASTEGDIPERLKPLAAEVAALQETYEKQNAKKFSAQQQTDKTTQKLTQLKDRWDRLSDRVEDLGLSNAVSAALRQARQEMPGLELINKGIEARLAEIDRAMMTTADHRDAVAELPPESKHPDVAYSLMAGASEEGLVGEEMDAAVRKAQELLDVRRKLLTALAPELEDGTKGLDREVTDALSDLQDAQVAYRDTVAGFAEYIDERVLWVRSGQPLSKEQLEAELPVIAGWAAPGGVRTAVQTTLEALLAGLSSPPTALALVVCVALIVVRTRLRGLLTLWAVAPRRKGSLDFKSTGAALVATLLAAAAGPALLGWFSFVLTDGWSLPSGDGTKDGLPVAIDAAALGTAAGYAAAVWLPLTLLRIVTRADGLADAHFQWPGGAVRRIQRQARWFVPPLLFTAAVAGLLGSSDPLHAGGGWERVAFAAACGLAATMLYRLFRPAGVVWDSIHKVAPESRAHRFRVPLCLFAVAGAAALGGLSLFGYHYTAGELARRALGTAVVLIVVILVRSAAVRWVTISRRAMLYRSMQRRREEAAARELAADPNLPSGASAESPASTGAGQGTDMPSADLSAQTRTLVTAAAMSLGAVALWFIWADVLPALNKLDDMTFSGWTVLREAPLLDPDTGEPLTNSDGVVPTEIKPVAISLWDLLVAATAAGLTVLAAKNLPGLLALSVFDRLPLDAGGRYAVSRLAGYAAVVIGVLFTAGRLGFEWEKLQWLIAALTVGLGFGLQEIVANFVCGVIILFERPVRVGDVVTVGDVTGVVSRIRIRATTITNWDRKEFIVPNKEFVTGRLLNWTLSDATNRIVIEVGVAYGSDTQLARDLMIEAATEAPLVLTDPAPVATFEGFASSSLNLFLRCYLPTLDQRLPVISDLHAAIDRKFRAAGIEIAFPQQDLHLRSVPRGMLIGARGLSPNGEGAEGGSSGDSDPGGAADGRSAYNGRSHSASA</sequence>
<name>A0A517P4H7_9PLAN</name>
<feature type="transmembrane region" description="Helical" evidence="9">
    <location>
        <begin position="957"/>
        <end position="975"/>
    </location>
</feature>
<dbReference type="InterPro" id="IPR011014">
    <property type="entry name" value="MscS_channel_TM-2"/>
</dbReference>
<feature type="transmembrane region" description="Helical" evidence="9">
    <location>
        <begin position="772"/>
        <end position="790"/>
    </location>
</feature>
<keyword evidence="4 9" id="KW-0812">Transmembrane</keyword>